<sequence>MRFVFASVLSEKFNERSDIDMVVRFDTMDLMEYADNYFDLKEQLEVVLKRPIDLLEEQAIRNTLLKMRINESKQLIYGKGN</sequence>
<dbReference type="Gene3D" id="3.30.460.10">
    <property type="entry name" value="Beta Polymerase, domain 2"/>
    <property type="match status" value="1"/>
</dbReference>
<name>A0A060R9L2_9BACT</name>
<dbReference type="EMBL" id="HG934468">
    <property type="protein sequence ID" value="CDN32305.1"/>
    <property type="molecule type" value="Genomic_DNA"/>
</dbReference>
<dbReference type="AlphaFoldDB" id="A0A060R9L2"/>
<dbReference type="Pfam" id="PF18765">
    <property type="entry name" value="Polbeta"/>
    <property type="match status" value="1"/>
</dbReference>
<accession>A0A060R9L2</accession>
<dbReference type="KEGG" id="rbc:BN938_2233"/>
<reference evidence="2 3" key="1">
    <citation type="journal article" date="2015" name="Genome Announc.">
        <title>Complete Genome Sequence of the Novel Leech Symbiont Mucinivorans hirudinis M3T.</title>
        <authorList>
            <person name="Nelson M.C."/>
            <person name="Bomar L."/>
            <person name="Graf J."/>
        </authorList>
    </citation>
    <scope>NUCLEOTIDE SEQUENCE [LARGE SCALE GENOMIC DNA]</scope>
    <source>
        <strain evidence="3">M3</strain>
    </source>
</reference>
<feature type="domain" description="Polymerase beta nucleotidyltransferase" evidence="1">
    <location>
        <begin position="3"/>
        <end position="79"/>
    </location>
</feature>
<keyword evidence="3" id="KW-1185">Reference proteome</keyword>
<evidence type="ECO:0000259" key="1">
    <source>
        <dbReference type="Pfam" id="PF18765"/>
    </source>
</evidence>
<dbReference type="HOGENOM" id="CLU_130257_4_0_10"/>
<dbReference type="STRING" id="1433126.BN938_2233"/>
<dbReference type="InterPro" id="IPR043519">
    <property type="entry name" value="NT_sf"/>
</dbReference>
<organism evidence="2 3">
    <name type="scientific">Mucinivorans hirudinis</name>
    <dbReference type="NCBI Taxonomy" id="1433126"/>
    <lineage>
        <taxon>Bacteria</taxon>
        <taxon>Pseudomonadati</taxon>
        <taxon>Bacteroidota</taxon>
        <taxon>Bacteroidia</taxon>
        <taxon>Bacteroidales</taxon>
        <taxon>Rikenellaceae</taxon>
        <taxon>Mucinivorans</taxon>
    </lineage>
</organism>
<protein>
    <recommendedName>
        <fullName evidence="1">Polymerase beta nucleotidyltransferase domain-containing protein</fullName>
    </recommendedName>
</protein>
<dbReference type="Proteomes" id="UP000027616">
    <property type="component" value="Chromosome I"/>
</dbReference>
<dbReference type="eggNOG" id="COG1669">
    <property type="taxonomic scope" value="Bacteria"/>
</dbReference>
<dbReference type="InterPro" id="IPR041633">
    <property type="entry name" value="Polbeta"/>
</dbReference>
<proteinExistence type="predicted"/>
<dbReference type="SUPFAM" id="SSF81301">
    <property type="entry name" value="Nucleotidyltransferase"/>
    <property type="match status" value="1"/>
</dbReference>
<evidence type="ECO:0000313" key="2">
    <source>
        <dbReference type="EMBL" id="CDN32305.1"/>
    </source>
</evidence>
<evidence type="ECO:0000313" key="3">
    <source>
        <dbReference type="Proteomes" id="UP000027616"/>
    </source>
</evidence>
<gene>
    <name evidence="2" type="ORF">BN938_2233</name>
</gene>